<dbReference type="SUPFAM" id="SSF158472">
    <property type="entry name" value="HAMP domain-like"/>
    <property type="match status" value="1"/>
</dbReference>
<evidence type="ECO:0000256" key="10">
    <source>
        <dbReference type="PROSITE-ProRule" id="PRU10141"/>
    </source>
</evidence>
<dbReference type="SMART" id="SM00304">
    <property type="entry name" value="HAMP"/>
    <property type="match status" value="1"/>
</dbReference>
<accession>A0ABW8JRL6</accession>
<feature type="transmembrane region" description="Helical" evidence="12">
    <location>
        <begin position="456"/>
        <end position="479"/>
    </location>
</feature>
<keyword evidence="6 15" id="KW-0418">Kinase</keyword>
<keyword evidence="8 12" id="KW-1133">Transmembrane helix</keyword>
<dbReference type="RefSeq" id="WP_404630025.1">
    <property type="nucleotide sequence ID" value="NZ_JADIKM010000001.1"/>
</dbReference>
<dbReference type="PANTHER" id="PTHR43289">
    <property type="entry name" value="MITOGEN-ACTIVATED PROTEIN KINASE KINASE KINASE 20-RELATED"/>
    <property type="match status" value="1"/>
</dbReference>
<dbReference type="Gene3D" id="6.10.340.10">
    <property type="match status" value="1"/>
</dbReference>
<dbReference type="PROSITE" id="PS50885">
    <property type="entry name" value="HAMP"/>
    <property type="match status" value="1"/>
</dbReference>
<dbReference type="PROSITE" id="PS50011">
    <property type="entry name" value="PROTEIN_KINASE_DOM"/>
    <property type="match status" value="1"/>
</dbReference>
<dbReference type="CDD" id="cd06225">
    <property type="entry name" value="HAMP"/>
    <property type="match status" value="1"/>
</dbReference>
<dbReference type="Gene3D" id="1.10.510.10">
    <property type="entry name" value="Transferase(Phosphotransferase) domain 1"/>
    <property type="match status" value="1"/>
</dbReference>
<feature type="binding site" evidence="10">
    <location>
        <position position="42"/>
    </location>
    <ligand>
        <name>ATP</name>
        <dbReference type="ChEBI" id="CHEBI:30616"/>
    </ligand>
</feature>
<dbReference type="InterPro" id="IPR017441">
    <property type="entry name" value="Protein_kinase_ATP_BS"/>
</dbReference>
<evidence type="ECO:0000256" key="9">
    <source>
        <dbReference type="ARBA" id="ARBA00023136"/>
    </source>
</evidence>
<keyword evidence="7 10" id="KW-0067">ATP-binding</keyword>
<sequence length="569" mass="61545">MRDPNLPRTIDRYRIEGILGRGAMAVVYAGYDPQIEREVAIKCLHAGVAADASYRRRFLVEARAAGHLTHPHIVTLFDVGETPDGQPFLAMERLPGDTLASRAAREGLPPLQVVLELALQMATALDYAHAQGVVHHDIKPENIMLADGWRQAKIADFGIAERRGLQPAGADAPGEIGGTPAYMAPEHLRGEPTDARSDLFSLGVVLYWLLAGKLPWNETADVPRLLEERLQHPLPPLEPLDAATPAILTDIVHSLLAPEAAARYQRGAELADDLRMARREYERLHEQPLVSRIVSLRWRWSAVLGGVLGLVLIAGMAAIYAMQGRAVSGLALDFGSSLGRMVASESAEDLLLGDRAATRALVEDIARNQQIRYLAVADRGGEVVASTRPEEVGGALPTLPGHPLAQRGEIDSYRGDDGGSDGLLLFNTPIHYQSATVGTLRLGISRSPLRAAQRTTLAAIAAVLLVTLLAVLGAAYALFRRLLASMGLVGDAMLRVARGDLRYRIRLTRRDELGRLFAAFNLMAGALQSRQRRPAAPPPRPARPGATVVQPTRLTAVPRRRAGDQSTGE</sequence>
<dbReference type="PROSITE" id="PS00107">
    <property type="entry name" value="PROTEIN_KINASE_ATP"/>
    <property type="match status" value="1"/>
</dbReference>
<gene>
    <name evidence="15" type="ORF">ISP17_02950</name>
</gene>
<dbReference type="InterPro" id="IPR033463">
    <property type="entry name" value="sCache_3"/>
</dbReference>
<keyword evidence="16" id="KW-1185">Reference proteome</keyword>
<evidence type="ECO:0000256" key="7">
    <source>
        <dbReference type="ARBA" id="ARBA00022840"/>
    </source>
</evidence>
<evidence type="ECO:0000256" key="11">
    <source>
        <dbReference type="SAM" id="MobiDB-lite"/>
    </source>
</evidence>
<dbReference type="SUPFAM" id="SSF103190">
    <property type="entry name" value="Sensory domain-like"/>
    <property type="match status" value="1"/>
</dbReference>
<dbReference type="GO" id="GO:0016301">
    <property type="term" value="F:kinase activity"/>
    <property type="evidence" value="ECO:0007669"/>
    <property type="project" value="UniProtKB-KW"/>
</dbReference>
<dbReference type="CDD" id="cd14014">
    <property type="entry name" value="STKc_PknB_like"/>
    <property type="match status" value="1"/>
</dbReference>
<evidence type="ECO:0000256" key="3">
    <source>
        <dbReference type="ARBA" id="ARBA00022679"/>
    </source>
</evidence>
<feature type="region of interest" description="Disordered" evidence="11">
    <location>
        <begin position="529"/>
        <end position="569"/>
    </location>
</feature>
<keyword evidence="2" id="KW-1003">Cell membrane</keyword>
<dbReference type="SUPFAM" id="SSF56112">
    <property type="entry name" value="Protein kinase-like (PK-like)"/>
    <property type="match status" value="1"/>
</dbReference>
<dbReference type="PANTHER" id="PTHR43289:SF6">
    <property type="entry name" value="SERINE_THREONINE-PROTEIN KINASE NEKL-3"/>
    <property type="match status" value="1"/>
</dbReference>
<dbReference type="Proteomes" id="UP001620460">
    <property type="component" value="Unassembled WGS sequence"/>
</dbReference>
<dbReference type="Pfam" id="PF17203">
    <property type="entry name" value="sCache_3_2"/>
    <property type="match status" value="1"/>
</dbReference>
<reference evidence="15 16" key="1">
    <citation type="submission" date="2020-10" db="EMBL/GenBank/DDBJ databases">
        <title>Phylogeny of dyella-like bacteria.</title>
        <authorList>
            <person name="Fu J."/>
        </authorList>
    </citation>
    <scope>NUCLEOTIDE SEQUENCE [LARGE SCALE GENOMIC DNA]</scope>
    <source>
        <strain evidence="15 16">Gsoil3046</strain>
    </source>
</reference>
<proteinExistence type="predicted"/>
<keyword evidence="3" id="KW-0808">Transferase</keyword>
<evidence type="ECO:0000256" key="5">
    <source>
        <dbReference type="ARBA" id="ARBA00022741"/>
    </source>
</evidence>
<evidence type="ECO:0000256" key="4">
    <source>
        <dbReference type="ARBA" id="ARBA00022692"/>
    </source>
</evidence>
<evidence type="ECO:0000313" key="16">
    <source>
        <dbReference type="Proteomes" id="UP001620460"/>
    </source>
</evidence>
<evidence type="ECO:0000256" key="8">
    <source>
        <dbReference type="ARBA" id="ARBA00022989"/>
    </source>
</evidence>
<evidence type="ECO:0000256" key="2">
    <source>
        <dbReference type="ARBA" id="ARBA00022475"/>
    </source>
</evidence>
<keyword evidence="4 12" id="KW-0812">Transmembrane</keyword>
<evidence type="ECO:0000259" key="13">
    <source>
        <dbReference type="PROSITE" id="PS50011"/>
    </source>
</evidence>
<feature type="domain" description="HAMP" evidence="14">
    <location>
        <begin position="480"/>
        <end position="532"/>
    </location>
</feature>
<dbReference type="SMART" id="SM00220">
    <property type="entry name" value="S_TKc"/>
    <property type="match status" value="1"/>
</dbReference>
<evidence type="ECO:0000256" key="1">
    <source>
        <dbReference type="ARBA" id="ARBA00004651"/>
    </source>
</evidence>
<protein>
    <submittedName>
        <fullName evidence="15">Protein kinase</fullName>
    </submittedName>
</protein>
<evidence type="ECO:0000256" key="12">
    <source>
        <dbReference type="SAM" id="Phobius"/>
    </source>
</evidence>
<dbReference type="Pfam" id="PF00069">
    <property type="entry name" value="Pkinase"/>
    <property type="match status" value="1"/>
</dbReference>
<evidence type="ECO:0000256" key="6">
    <source>
        <dbReference type="ARBA" id="ARBA00022777"/>
    </source>
</evidence>
<dbReference type="InterPro" id="IPR003660">
    <property type="entry name" value="HAMP_dom"/>
</dbReference>
<keyword evidence="9 12" id="KW-0472">Membrane</keyword>
<dbReference type="PROSITE" id="PS00108">
    <property type="entry name" value="PROTEIN_KINASE_ST"/>
    <property type="match status" value="1"/>
</dbReference>
<comment type="subcellular location">
    <subcellularLocation>
        <location evidence="1">Cell membrane</location>
        <topology evidence="1">Multi-pass membrane protein</topology>
    </subcellularLocation>
</comment>
<dbReference type="InterPro" id="IPR000719">
    <property type="entry name" value="Prot_kinase_dom"/>
</dbReference>
<name>A0ABW8JRL6_9GAMM</name>
<comment type="caution">
    <text evidence="15">The sequence shown here is derived from an EMBL/GenBank/DDBJ whole genome shotgun (WGS) entry which is preliminary data.</text>
</comment>
<evidence type="ECO:0000259" key="14">
    <source>
        <dbReference type="PROSITE" id="PS50885"/>
    </source>
</evidence>
<organism evidence="15 16">
    <name type="scientific">Dyella ginsengisoli</name>
    <dbReference type="NCBI Taxonomy" id="363848"/>
    <lineage>
        <taxon>Bacteria</taxon>
        <taxon>Pseudomonadati</taxon>
        <taxon>Pseudomonadota</taxon>
        <taxon>Gammaproteobacteria</taxon>
        <taxon>Lysobacterales</taxon>
        <taxon>Rhodanobacteraceae</taxon>
        <taxon>Dyella</taxon>
    </lineage>
</organism>
<dbReference type="EMBL" id="JADIKM010000001">
    <property type="protein sequence ID" value="MFK2902906.1"/>
    <property type="molecule type" value="Genomic_DNA"/>
</dbReference>
<dbReference type="Pfam" id="PF00672">
    <property type="entry name" value="HAMP"/>
    <property type="match status" value="1"/>
</dbReference>
<dbReference type="InterPro" id="IPR029151">
    <property type="entry name" value="Sensor-like_sf"/>
</dbReference>
<dbReference type="InterPro" id="IPR008271">
    <property type="entry name" value="Ser/Thr_kinase_AS"/>
</dbReference>
<dbReference type="InterPro" id="IPR011009">
    <property type="entry name" value="Kinase-like_dom_sf"/>
</dbReference>
<feature type="domain" description="Protein kinase" evidence="13">
    <location>
        <begin position="13"/>
        <end position="276"/>
    </location>
</feature>
<evidence type="ECO:0000313" key="15">
    <source>
        <dbReference type="EMBL" id="MFK2902906.1"/>
    </source>
</evidence>
<dbReference type="Gene3D" id="3.30.200.20">
    <property type="entry name" value="Phosphorylase Kinase, domain 1"/>
    <property type="match status" value="1"/>
</dbReference>
<feature type="transmembrane region" description="Helical" evidence="12">
    <location>
        <begin position="298"/>
        <end position="321"/>
    </location>
</feature>
<keyword evidence="5 10" id="KW-0547">Nucleotide-binding</keyword>